<feature type="chain" id="PRO_5016736933" description="histidine kinase" evidence="10">
    <location>
        <begin position="22"/>
        <end position="990"/>
    </location>
</feature>
<dbReference type="InterPro" id="IPR015943">
    <property type="entry name" value="WD40/YVTN_repeat-like_dom_sf"/>
</dbReference>
<dbReference type="EMBL" id="QPIW01000014">
    <property type="protein sequence ID" value="RDB04673.1"/>
    <property type="molecule type" value="Genomic_DNA"/>
</dbReference>
<dbReference type="GO" id="GO:0046983">
    <property type="term" value="F:protein dimerization activity"/>
    <property type="evidence" value="ECO:0007669"/>
    <property type="project" value="InterPro"/>
</dbReference>
<dbReference type="EC" id="2.7.13.3" evidence="2"/>
<accession>A0A369IAW0</accession>
<feature type="signal peptide" evidence="10">
    <location>
        <begin position="1"/>
        <end position="21"/>
    </location>
</feature>
<dbReference type="InterPro" id="IPR005467">
    <property type="entry name" value="His_kinase_dom"/>
</dbReference>
<evidence type="ECO:0000256" key="9">
    <source>
        <dbReference type="SAM" id="Phobius"/>
    </source>
</evidence>
<dbReference type="PROSITE" id="PS50109">
    <property type="entry name" value="HIS_KIN"/>
    <property type="match status" value="1"/>
</dbReference>
<evidence type="ECO:0000256" key="8">
    <source>
        <dbReference type="ARBA" id="ARBA00023012"/>
    </source>
</evidence>
<organism evidence="12 13">
    <name type="scientific">Runella aurantiaca</name>
    <dbReference type="NCBI Taxonomy" id="2282308"/>
    <lineage>
        <taxon>Bacteria</taxon>
        <taxon>Pseudomonadati</taxon>
        <taxon>Bacteroidota</taxon>
        <taxon>Cytophagia</taxon>
        <taxon>Cytophagales</taxon>
        <taxon>Spirosomataceae</taxon>
        <taxon>Runella</taxon>
    </lineage>
</organism>
<dbReference type="InterPro" id="IPR013783">
    <property type="entry name" value="Ig-like_fold"/>
</dbReference>
<keyword evidence="5" id="KW-0547">Nucleotide-binding</keyword>
<feature type="domain" description="Histidine kinase" evidence="11">
    <location>
        <begin position="800"/>
        <end position="990"/>
    </location>
</feature>
<evidence type="ECO:0000313" key="12">
    <source>
        <dbReference type="EMBL" id="RDB04673.1"/>
    </source>
</evidence>
<dbReference type="InterPro" id="IPR011123">
    <property type="entry name" value="Y_Y_Y"/>
</dbReference>
<keyword evidence="7" id="KW-0067">ATP-binding</keyword>
<sequence>MLSKKNLLLSVLLLWSCGLLAQLPNDLLFQRYSTHEGLSDNYVFNVVEDRQHFIWAATFQGINRLDGVEVRHYSLLDSSKTDAQPSIEVIRDYKGGIWATSNANLFKYDPVQDQFKLKLQTKNKEFSANNKKVKQKFALFNDIPNQCFWIARENGLFRYLINTERLEPTPIPSFSTPHKIISINSTTLIIATNEEWISYDTRSQKSFRIPKPATEWVIYSTKANHWIYSDENRRIWEISFQNSQFTRPVLTEINPERKEIRSIATLPNLTGTKVLWCGLVTGGLAVLNSENKNAYQLFNAHINQLNGFHYRRILNIYQDSTHNIWLSTDQGLYRANPTKFQIQKELFPFFRKLNISRVRQIVQHPSEPHLQWIANSNYGLILYDKVHQKIIKSFEMPGSGITQIKYDRQGRLWVLSAKKLTIIDPQLRIKTIQTAHLKPDLLCWRIIFDRYDNAWIGSEIGLLKVAFPTKKITVYTPVITDPQSISHAFVYDLKWLNNQKIALATRNGVDIFDTNTEKVTEKIGARQNVFALDIDSTQTMWVAFSNEFLKISNHQVVKSWKSYGNNRTLRFKNGLAVDKSGKLWMNTNDGLLNFDPITENFQLFTENDGLISNYFYGFIYENNGNLYLNHEEGVNYFDPLQAHITPKIYETLLTDFSLLDERQAIDFHNLQNPFKVNFDQNIITFRYAVVEFDHPEKITFRYQLEGFDKGWKNGHTRRDVSYTNLSGGHYTFKVQALRTDGNVASNIAEFQIFVTTPYYRSWWFFGLLFCGITSFFYGLYRYRLKQILRLHHLRNSISRDLHDEVGSTLSSITMLSESAKKSIDIDEAQTRKFMESITKNAQKVLENMDDIVWAINPKDDSLESIVLRIKEYAYTITETKDIHLSFDIDPRLQKLKAPMKTRRNLYLILKESINNAVKHSGCNELKIVLKIEKKALNMIIKDNGQGFDPLKPSLRNGLENMRQRAEELGGKIRIDAQKNKGTAIYIELNS</sequence>
<keyword evidence="13" id="KW-1185">Reference proteome</keyword>
<dbReference type="InterPro" id="IPR050482">
    <property type="entry name" value="Sensor_HK_TwoCompSys"/>
</dbReference>
<keyword evidence="10" id="KW-0732">Signal</keyword>
<dbReference type="Proteomes" id="UP000253141">
    <property type="component" value="Unassembled WGS sequence"/>
</dbReference>
<dbReference type="PANTHER" id="PTHR24421:SF10">
    <property type="entry name" value="NITRATE_NITRITE SENSOR PROTEIN NARQ"/>
    <property type="match status" value="1"/>
</dbReference>
<dbReference type="Gene3D" id="2.60.40.10">
    <property type="entry name" value="Immunoglobulins"/>
    <property type="match status" value="1"/>
</dbReference>
<dbReference type="OrthoDB" id="9778366at2"/>
<dbReference type="Pfam" id="PF07495">
    <property type="entry name" value="Y_Y_Y"/>
    <property type="match status" value="1"/>
</dbReference>
<protein>
    <recommendedName>
        <fullName evidence="2">histidine kinase</fullName>
        <ecNumber evidence="2">2.7.13.3</ecNumber>
    </recommendedName>
</protein>
<dbReference type="Pfam" id="PF07730">
    <property type="entry name" value="HisKA_3"/>
    <property type="match status" value="1"/>
</dbReference>
<evidence type="ECO:0000313" key="13">
    <source>
        <dbReference type="Proteomes" id="UP000253141"/>
    </source>
</evidence>
<comment type="caution">
    <text evidence="12">The sequence shown here is derived from an EMBL/GenBank/DDBJ whole genome shotgun (WGS) entry which is preliminary data.</text>
</comment>
<dbReference type="GO" id="GO:0016020">
    <property type="term" value="C:membrane"/>
    <property type="evidence" value="ECO:0007669"/>
    <property type="project" value="InterPro"/>
</dbReference>
<dbReference type="Gene3D" id="1.20.5.1930">
    <property type="match status" value="1"/>
</dbReference>
<dbReference type="InterPro" id="IPR011712">
    <property type="entry name" value="Sig_transdc_His_kin_sub3_dim/P"/>
</dbReference>
<evidence type="ECO:0000256" key="5">
    <source>
        <dbReference type="ARBA" id="ARBA00022741"/>
    </source>
</evidence>
<dbReference type="Gene3D" id="2.130.10.10">
    <property type="entry name" value="YVTN repeat-like/Quinoprotein amine dehydrogenase"/>
    <property type="match status" value="2"/>
</dbReference>
<evidence type="ECO:0000259" key="11">
    <source>
        <dbReference type="PROSITE" id="PS50109"/>
    </source>
</evidence>
<proteinExistence type="predicted"/>
<dbReference type="InterPro" id="IPR003594">
    <property type="entry name" value="HATPase_dom"/>
</dbReference>
<dbReference type="SUPFAM" id="SSF55874">
    <property type="entry name" value="ATPase domain of HSP90 chaperone/DNA topoisomerase II/histidine kinase"/>
    <property type="match status" value="1"/>
</dbReference>
<dbReference type="RefSeq" id="WP_114462267.1">
    <property type="nucleotide sequence ID" value="NZ_QPIW01000014.1"/>
</dbReference>
<evidence type="ECO:0000256" key="1">
    <source>
        <dbReference type="ARBA" id="ARBA00000085"/>
    </source>
</evidence>
<dbReference type="AlphaFoldDB" id="A0A369IAW0"/>
<evidence type="ECO:0000256" key="2">
    <source>
        <dbReference type="ARBA" id="ARBA00012438"/>
    </source>
</evidence>
<evidence type="ECO:0000256" key="4">
    <source>
        <dbReference type="ARBA" id="ARBA00022679"/>
    </source>
</evidence>
<dbReference type="CDD" id="cd16917">
    <property type="entry name" value="HATPase_UhpB-NarQ-NarX-like"/>
    <property type="match status" value="1"/>
</dbReference>
<keyword evidence="4" id="KW-0808">Transferase</keyword>
<gene>
    <name evidence="12" type="ORF">DVG78_17070</name>
</gene>
<dbReference type="InterPro" id="IPR036890">
    <property type="entry name" value="HATPase_C_sf"/>
</dbReference>
<comment type="catalytic activity">
    <reaction evidence="1">
        <text>ATP + protein L-histidine = ADP + protein N-phospho-L-histidine.</text>
        <dbReference type="EC" id="2.7.13.3"/>
    </reaction>
</comment>
<keyword evidence="3" id="KW-0597">Phosphoprotein</keyword>
<dbReference type="Gene3D" id="3.30.565.10">
    <property type="entry name" value="Histidine kinase-like ATPase, C-terminal domain"/>
    <property type="match status" value="1"/>
</dbReference>
<keyword evidence="9" id="KW-0472">Membrane</keyword>
<dbReference type="PANTHER" id="PTHR24421">
    <property type="entry name" value="NITRATE/NITRITE SENSOR PROTEIN NARX-RELATED"/>
    <property type="match status" value="1"/>
</dbReference>
<feature type="transmembrane region" description="Helical" evidence="9">
    <location>
        <begin position="762"/>
        <end position="780"/>
    </location>
</feature>
<keyword evidence="9" id="KW-0812">Transmembrane</keyword>
<dbReference type="GO" id="GO:0000155">
    <property type="term" value="F:phosphorelay sensor kinase activity"/>
    <property type="evidence" value="ECO:0007669"/>
    <property type="project" value="InterPro"/>
</dbReference>
<name>A0A369IAW0_9BACT</name>
<keyword evidence="9" id="KW-1133">Transmembrane helix</keyword>
<evidence type="ECO:0000256" key="7">
    <source>
        <dbReference type="ARBA" id="ARBA00022840"/>
    </source>
</evidence>
<keyword evidence="6" id="KW-0418">Kinase</keyword>
<evidence type="ECO:0000256" key="10">
    <source>
        <dbReference type="SAM" id="SignalP"/>
    </source>
</evidence>
<dbReference type="GO" id="GO:0005524">
    <property type="term" value="F:ATP binding"/>
    <property type="evidence" value="ECO:0007669"/>
    <property type="project" value="UniProtKB-KW"/>
</dbReference>
<evidence type="ECO:0000256" key="3">
    <source>
        <dbReference type="ARBA" id="ARBA00022553"/>
    </source>
</evidence>
<keyword evidence="8" id="KW-0902">Two-component regulatory system</keyword>
<dbReference type="Pfam" id="PF02518">
    <property type="entry name" value="HATPase_c"/>
    <property type="match status" value="1"/>
</dbReference>
<dbReference type="SUPFAM" id="SSF63829">
    <property type="entry name" value="Calcium-dependent phosphotriesterase"/>
    <property type="match status" value="2"/>
</dbReference>
<evidence type="ECO:0000256" key="6">
    <source>
        <dbReference type="ARBA" id="ARBA00022777"/>
    </source>
</evidence>
<reference evidence="12 13" key="1">
    <citation type="submission" date="2018-07" db="EMBL/GenBank/DDBJ databases">
        <title>Genome analysis of Runella aurantiaca.</title>
        <authorList>
            <person name="Yang X."/>
        </authorList>
    </citation>
    <scope>NUCLEOTIDE SEQUENCE [LARGE SCALE GENOMIC DNA]</scope>
    <source>
        <strain evidence="12 13">YX9</strain>
    </source>
</reference>